<evidence type="ECO:0000313" key="2">
    <source>
        <dbReference type="Proteomes" id="UP000250235"/>
    </source>
</evidence>
<accession>A0A2Z7AKI6</accession>
<keyword evidence="2" id="KW-1185">Reference proteome</keyword>
<dbReference type="Proteomes" id="UP000250235">
    <property type="component" value="Unassembled WGS sequence"/>
</dbReference>
<gene>
    <name evidence="1" type="ORF">F511_32930</name>
</gene>
<reference evidence="1 2" key="1">
    <citation type="journal article" date="2015" name="Proc. Natl. Acad. Sci. U.S.A.">
        <title>The resurrection genome of Boea hygrometrica: A blueprint for survival of dehydration.</title>
        <authorList>
            <person name="Xiao L."/>
            <person name="Yang G."/>
            <person name="Zhang L."/>
            <person name="Yang X."/>
            <person name="Zhao S."/>
            <person name="Ji Z."/>
            <person name="Zhou Q."/>
            <person name="Hu M."/>
            <person name="Wang Y."/>
            <person name="Chen M."/>
            <person name="Xu Y."/>
            <person name="Jin H."/>
            <person name="Xiao X."/>
            <person name="Hu G."/>
            <person name="Bao F."/>
            <person name="Hu Y."/>
            <person name="Wan P."/>
            <person name="Li L."/>
            <person name="Deng X."/>
            <person name="Kuang T."/>
            <person name="Xiang C."/>
            <person name="Zhu J.K."/>
            <person name="Oliver M.J."/>
            <person name="He Y."/>
        </authorList>
    </citation>
    <scope>NUCLEOTIDE SEQUENCE [LARGE SCALE GENOMIC DNA]</scope>
    <source>
        <strain evidence="2">cv. XS01</strain>
    </source>
</reference>
<organism evidence="1 2">
    <name type="scientific">Dorcoceras hygrometricum</name>
    <dbReference type="NCBI Taxonomy" id="472368"/>
    <lineage>
        <taxon>Eukaryota</taxon>
        <taxon>Viridiplantae</taxon>
        <taxon>Streptophyta</taxon>
        <taxon>Embryophyta</taxon>
        <taxon>Tracheophyta</taxon>
        <taxon>Spermatophyta</taxon>
        <taxon>Magnoliopsida</taxon>
        <taxon>eudicotyledons</taxon>
        <taxon>Gunneridae</taxon>
        <taxon>Pentapetalae</taxon>
        <taxon>asterids</taxon>
        <taxon>lamiids</taxon>
        <taxon>Lamiales</taxon>
        <taxon>Gesneriaceae</taxon>
        <taxon>Didymocarpoideae</taxon>
        <taxon>Trichosporeae</taxon>
        <taxon>Loxocarpinae</taxon>
        <taxon>Dorcoceras</taxon>
    </lineage>
</organism>
<protein>
    <submittedName>
        <fullName evidence="1">Uncharacterized protein</fullName>
    </submittedName>
</protein>
<dbReference type="EMBL" id="KV016298">
    <property type="protein sequence ID" value="KZV19749.1"/>
    <property type="molecule type" value="Genomic_DNA"/>
</dbReference>
<sequence>MTSSNLNFSTIFPTAKNLTPVLLLNKVLAVHTKLRTAGNSYPDAETSGRTIEFHCMKKSVTSRSSPRSLYSLNWESYNRNQLQPSDVAFTKEHQNDVASTNQNDAAALQQLATDSFLNNQQLVTLNNSNDIVKNTSPLLPTADQKRCNQNAAFQLIKTTSLHHQQLLPQLIQSDVVTLLYSSKRRGIKRTSKQKVALDENNRAELVNQIRERKLDQESQQLEAYDGKAEGCCSELSNQLGNQLSEVTC</sequence>
<evidence type="ECO:0000313" key="1">
    <source>
        <dbReference type="EMBL" id="KZV19749.1"/>
    </source>
</evidence>
<name>A0A2Z7AKI6_9LAMI</name>
<dbReference type="AlphaFoldDB" id="A0A2Z7AKI6"/>
<proteinExistence type="predicted"/>